<feature type="compositionally biased region" description="Basic and acidic residues" evidence="1">
    <location>
        <begin position="120"/>
        <end position="130"/>
    </location>
</feature>
<dbReference type="AlphaFoldDB" id="A0A8C6V343"/>
<proteinExistence type="predicted"/>
<organism evidence="2 3">
    <name type="scientific">Naja naja</name>
    <name type="common">Indian cobra</name>
    <dbReference type="NCBI Taxonomy" id="35670"/>
    <lineage>
        <taxon>Eukaryota</taxon>
        <taxon>Metazoa</taxon>
        <taxon>Chordata</taxon>
        <taxon>Craniata</taxon>
        <taxon>Vertebrata</taxon>
        <taxon>Euteleostomi</taxon>
        <taxon>Lepidosauria</taxon>
        <taxon>Squamata</taxon>
        <taxon>Bifurcata</taxon>
        <taxon>Unidentata</taxon>
        <taxon>Episquamata</taxon>
        <taxon>Toxicofera</taxon>
        <taxon>Serpentes</taxon>
        <taxon>Colubroidea</taxon>
        <taxon>Elapidae</taxon>
        <taxon>Elapinae</taxon>
        <taxon>Naja</taxon>
    </lineage>
</organism>
<evidence type="ECO:0000313" key="2">
    <source>
        <dbReference type="Ensembl" id="ENSNNAP00000000272.1"/>
    </source>
</evidence>
<reference evidence="2" key="2">
    <citation type="submission" date="2025-09" db="UniProtKB">
        <authorList>
            <consortium name="Ensembl"/>
        </authorList>
    </citation>
    <scope>IDENTIFICATION</scope>
</reference>
<sequence>RTSAFSAPDENVATFRGLNTCAMTSQNPIQSSSDEITLSFKTWQWLASLIINLGSGAFEAIVEPVHRTRTEEQPRPALQRSSNSATQCCLPKVETGLKLSNTVGSRAGFFRRGSSPPPFKVREDTSSKKR</sequence>
<reference evidence="2" key="1">
    <citation type="submission" date="2025-08" db="UniProtKB">
        <authorList>
            <consortium name="Ensembl"/>
        </authorList>
    </citation>
    <scope>IDENTIFICATION</scope>
</reference>
<feature type="region of interest" description="Disordered" evidence="1">
    <location>
        <begin position="107"/>
        <end position="130"/>
    </location>
</feature>
<keyword evidence="3" id="KW-1185">Reference proteome</keyword>
<evidence type="ECO:0000313" key="3">
    <source>
        <dbReference type="Proteomes" id="UP000694559"/>
    </source>
</evidence>
<dbReference type="Ensembl" id="ENSNNAT00000000287.1">
    <property type="protein sequence ID" value="ENSNNAP00000000272.1"/>
    <property type="gene ID" value="ENSNNAG00000000189.1"/>
</dbReference>
<dbReference type="Proteomes" id="UP000694559">
    <property type="component" value="Unplaced"/>
</dbReference>
<protein>
    <submittedName>
        <fullName evidence="2">Uncharacterized protein</fullName>
    </submittedName>
</protein>
<name>A0A8C6V343_NAJNA</name>
<dbReference type="OrthoDB" id="6275838at2759"/>
<accession>A0A8C6V343</accession>
<evidence type="ECO:0000256" key="1">
    <source>
        <dbReference type="SAM" id="MobiDB-lite"/>
    </source>
</evidence>